<comment type="caution">
    <text evidence="1">The sequence shown here is derived from an EMBL/GenBank/DDBJ whole genome shotgun (WGS) entry which is preliminary data.</text>
</comment>
<protein>
    <submittedName>
        <fullName evidence="1">Protein SDA1</fullName>
    </submittedName>
</protein>
<keyword evidence="2" id="KW-1185">Reference proteome</keyword>
<dbReference type="Proteomes" id="UP001164539">
    <property type="component" value="Chromosome 9"/>
</dbReference>
<evidence type="ECO:0000313" key="2">
    <source>
        <dbReference type="Proteomes" id="UP001164539"/>
    </source>
</evidence>
<gene>
    <name evidence="1" type="ORF">OWV82_017057</name>
</gene>
<sequence>MSAHHVISGLSPEPLSASGRSSEKLSLPLLQSKMKCDPDGYEAELTLIYKQFNSALDLFRQQAALNFGSISGIGSDPNVAKDLGDRAVFLSHVMPFYRKQLAEFPSQLAEFLRSSAPTLPSGLRYHVTQALILLVNRQIVDIQDTLVIFMELQSLGDRNLRKLAYSHVVQSIRHMNKKHKNEAKNRALQNIVFSILQAEDETRAKRSLTTICELHRRKVWFDDRTANAICKACFHSLSRIMIAALSFLLDYEKIEDDDDSDASSDEDDVTAHAPQVVLSKEAVYKAHHKGTTSSKKKKQAKLERASRRMKKQQRLSSENNSSTYYSPLNCLIDAQGFAEKLFSRLQTCNERFEVKMMMLKVIARTIGLHRLILLNFYPFLQRYVQPHQRDITNLLAAAVQACHDMVPPDAVEPLFKQIVNQFVHDRSRTEAIAIGLNVVREICLRMPLLMTEDLLQDLVLYKKSHEKAVSAAARSLITLFREVCPSLLVKKDRGRPIDPKARPRAYGEVNVASNVPGVELLEHDDSNDSGDGDGSDESAFDGSDDDNENDENIAGDNDEENQLSTDVIDSEEDDNEDDDAEDDDSNNSMDEDGGVSADDGNDNEEEDIESEEGNGSPEIDDNDTRDDSPVSKESKARKRKRSDFDGQLITADTSLRALKRMAEAKGGLASSDLSDGILSNEDFQRIKKLKAKEDAKVALAQQGFKIPSSDQLSVKRLDPAKLEAHVRQKLSKEERLALVRAGREDRGKYMARAAVKQKKTGGLSNRQKEHKKAMPLAAKRAKAAKSRQDKRKKQQRSGKQFRGRKAWK</sequence>
<accession>A0ACC1XI50</accession>
<evidence type="ECO:0000313" key="1">
    <source>
        <dbReference type="EMBL" id="KAJ4710958.1"/>
    </source>
</evidence>
<name>A0ACC1XI50_MELAZ</name>
<dbReference type="EMBL" id="CM051402">
    <property type="protein sequence ID" value="KAJ4710958.1"/>
    <property type="molecule type" value="Genomic_DNA"/>
</dbReference>
<proteinExistence type="predicted"/>
<reference evidence="1 2" key="1">
    <citation type="journal article" date="2023" name="Science">
        <title>Complex scaffold remodeling in plant triterpene biosynthesis.</title>
        <authorList>
            <person name="De La Pena R."/>
            <person name="Hodgson H."/>
            <person name="Liu J.C."/>
            <person name="Stephenson M.J."/>
            <person name="Martin A.C."/>
            <person name="Owen C."/>
            <person name="Harkess A."/>
            <person name="Leebens-Mack J."/>
            <person name="Jimenez L.E."/>
            <person name="Osbourn A."/>
            <person name="Sattely E.S."/>
        </authorList>
    </citation>
    <scope>NUCLEOTIDE SEQUENCE [LARGE SCALE GENOMIC DNA]</scope>
    <source>
        <strain evidence="2">cv. JPN11</strain>
        <tissue evidence="1">Leaf</tissue>
    </source>
</reference>
<organism evidence="1 2">
    <name type="scientific">Melia azedarach</name>
    <name type="common">Chinaberry tree</name>
    <dbReference type="NCBI Taxonomy" id="155640"/>
    <lineage>
        <taxon>Eukaryota</taxon>
        <taxon>Viridiplantae</taxon>
        <taxon>Streptophyta</taxon>
        <taxon>Embryophyta</taxon>
        <taxon>Tracheophyta</taxon>
        <taxon>Spermatophyta</taxon>
        <taxon>Magnoliopsida</taxon>
        <taxon>eudicotyledons</taxon>
        <taxon>Gunneridae</taxon>
        <taxon>Pentapetalae</taxon>
        <taxon>rosids</taxon>
        <taxon>malvids</taxon>
        <taxon>Sapindales</taxon>
        <taxon>Meliaceae</taxon>
        <taxon>Melia</taxon>
    </lineage>
</organism>